<proteinExistence type="predicted"/>
<dbReference type="Gene3D" id="3.30.40.10">
    <property type="entry name" value="Zinc/RING finger domain, C3HC4 (zinc finger)"/>
    <property type="match status" value="4"/>
</dbReference>
<feature type="domain" description="TRAF-type" evidence="7">
    <location>
        <begin position="317"/>
        <end position="370"/>
    </location>
</feature>
<feature type="region of interest" description="Disordered" evidence="5">
    <location>
        <begin position="714"/>
        <end position="866"/>
    </location>
</feature>
<dbReference type="InterPro" id="IPR013083">
    <property type="entry name" value="Znf_RING/FYVE/PHD"/>
</dbReference>
<evidence type="ECO:0008006" key="10">
    <source>
        <dbReference type="Google" id="ProtNLM"/>
    </source>
</evidence>
<feature type="compositionally biased region" description="Basic and acidic residues" evidence="5">
    <location>
        <begin position="12"/>
        <end position="28"/>
    </location>
</feature>
<keyword evidence="2 4" id="KW-0863">Zinc-finger</keyword>
<sequence>MASSSNLPTRAPPRESPEPLSLNERHDGGAAAGAAGEPERARETAPTEADEREPEGPRPVRPLAALRAERDFEAFEDIRALEEGAVHSISSLRIVADSSDDSEIVTPTSSGLVAEEREIEANEAETAVDVRRSEVAVAAFVQGHVISLASVFAHPASSPSAPGAASLSGAAGLPVDRGPGTQTGRAVNEVVRTSSWDDQEDLSAQFVCPICLEVCEDAVETPCCHNLFCYSCLLSKEHHIEKCPICKRVLQAGSVCANVPVRRMISDLPCSCRLDGCDARGLRRRDLTQHEVQCGFLPVNCPHSSECAKLLRSQLDHHQAVECQYRPTDCPMRCGSTIPLACIEEHLGRDCPRVLCGCEYCEAPVCRAELGDHIRVACPLAIISCSLMEMETQASCDHRCQRRNLGDHRKVCSFRPLACQHEGCFHVTTARLLAAHEEDCPWRRISCSDCGTIVHLGQLQEHLEVQCAEHVIPCPLSVHGCLDRIPRRLVDDHLQRCCGSHLSQLCAALAVRDAEIEVLKMEALRMREEFEQRLSTLEERGAGGLFGFPGTAPHGPGSQENGGQRLRARLGHPGTGFRHSGHSEADRGGQRGDIDEVVSPLRHISPSRQPSTLLGRPVGVHPSTRPAEPPAALLSSVPPPSGLDLSDFLNPRVRLPGEAEILELPRSRDMVMFPGPVWDHALAAAPPSALQTLMLLREGGVSQVHHLASTRLFGHGSTAGPLPRSPGGGVELPSGGHTESRLPRGLSWAPPGASAHRPGWVASISTASLQQPTPLSPPQRQAEHQAQQQAAHMTGPNGSHSMHPRTLLLGDDSPGTPTAAGPSRPLRSAAWSSLGAVERSLSERSASPVEGPTLLLPISVTDDLPE</sequence>
<gene>
    <name evidence="8" type="ORF">PGLA2088_LOCUS3818</name>
</gene>
<feature type="compositionally biased region" description="Low complexity" evidence="5">
    <location>
        <begin position="768"/>
        <end position="791"/>
    </location>
</feature>
<dbReference type="GO" id="GO:0008270">
    <property type="term" value="F:zinc ion binding"/>
    <property type="evidence" value="ECO:0007669"/>
    <property type="project" value="UniProtKB-KW"/>
</dbReference>
<dbReference type="AlphaFoldDB" id="A0A813I169"/>
<organism evidence="8 9">
    <name type="scientific">Polarella glacialis</name>
    <name type="common">Dinoflagellate</name>
    <dbReference type="NCBI Taxonomy" id="89957"/>
    <lineage>
        <taxon>Eukaryota</taxon>
        <taxon>Sar</taxon>
        <taxon>Alveolata</taxon>
        <taxon>Dinophyceae</taxon>
        <taxon>Suessiales</taxon>
        <taxon>Suessiaceae</taxon>
        <taxon>Polarella</taxon>
    </lineage>
</organism>
<dbReference type="Proteomes" id="UP000626109">
    <property type="component" value="Unassembled WGS sequence"/>
</dbReference>
<keyword evidence="3 4" id="KW-0862">Zinc</keyword>
<dbReference type="InterPro" id="IPR001293">
    <property type="entry name" value="Znf_TRAF"/>
</dbReference>
<evidence type="ECO:0000256" key="1">
    <source>
        <dbReference type="ARBA" id="ARBA00022723"/>
    </source>
</evidence>
<evidence type="ECO:0000313" key="8">
    <source>
        <dbReference type="EMBL" id="CAE8645331.1"/>
    </source>
</evidence>
<dbReference type="PROSITE" id="PS50089">
    <property type="entry name" value="ZF_RING_2"/>
    <property type="match status" value="1"/>
</dbReference>
<dbReference type="PANTHER" id="PTHR10131">
    <property type="entry name" value="TNF RECEPTOR ASSOCIATED FACTOR"/>
    <property type="match status" value="1"/>
</dbReference>
<dbReference type="InterPro" id="IPR001841">
    <property type="entry name" value="Znf_RING"/>
</dbReference>
<evidence type="ECO:0000259" key="6">
    <source>
        <dbReference type="PROSITE" id="PS50089"/>
    </source>
</evidence>
<keyword evidence="1 4" id="KW-0479">Metal-binding</keyword>
<feature type="compositionally biased region" description="Basic and acidic residues" evidence="5">
    <location>
        <begin position="581"/>
        <end position="594"/>
    </location>
</feature>
<dbReference type="SUPFAM" id="SSF49599">
    <property type="entry name" value="TRAF domain-like"/>
    <property type="match status" value="1"/>
</dbReference>
<feature type="domain" description="TRAF-type" evidence="7">
    <location>
        <begin position="373"/>
        <end position="424"/>
    </location>
</feature>
<feature type="region of interest" description="Disordered" evidence="5">
    <location>
        <begin position="1"/>
        <end position="63"/>
    </location>
</feature>
<evidence type="ECO:0000256" key="4">
    <source>
        <dbReference type="PROSITE-ProRule" id="PRU00207"/>
    </source>
</evidence>
<evidence type="ECO:0000313" key="9">
    <source>
        <dbReference type="Proteomes" id="UP000626109"/>
    </source>
</evidence>
<dbReference type="EMBL" id="CAJNNW010003422">
    <property type="protein sequence ID" value="CAE8645331.1"/>
    <property type="molecule type" value="Genomic_DNA"/>
</dbReference>
<protein>
    <recommendedName>
        <fullName evidence="10">RING-type E3 ubiquitin transferase</fullName>
    </recommendedName>
</protein>
<dbReference type="Pfam" id="PF02176">
    <property type="entry name" value="zf-TRAF"/>
    <property type="match status" value="2"/>
</dbReference>
<feature type="domain" description="RING-type" evidence="6">
    <location>
        <begin position="208"/>
        <end position="247"/>
    </location>
</feature>
<dbReference type="SMART" id="SM00184">
    <property type="entry name" value="RING"/>
    <property type="match status" value="1"/>
</dbReference>
<dbReference type="PANTHER" id="PTHR10131:SF94">
    <property type="entry name" value="TNF RECEPTOR-ASSOCIATED FACTOR 4"/>
    <property type="match status" value="1"/>
</dbReference>
<dbReference type="PROSITE" id="PS50145">
    <property type="entry name" value="ZF_TRAF"/>
    <property type="match status" value="3"/>
</dbReference>
<evidence type="ECO:0000259" key="7">
    <source>
        <dbReference type="PROSITE" id="PS50145"/>
    </source>
</evidence>
<evidence type="ECO:0000256" key="5">
    <source>
        <dbReference type="SAM" id="MobiDB-lite"/>
    </source>
</evidence>
<comment type="caution">
    <text evidence="8">The sequence shown here is derived from an EMBL/GenBank/DDBJ whole genome shotgun (WGS) entry which is preliminary data.</text>
</comment>
<feature type="domain" description="TRAF-type" evidence="7">
    <location>
        <begin position="435"/>
        <end position="487"/>
    </location>
</feature>
<accession>A0A813I169</accession>
<name>A0A813I169_POLGL</name>
<feature type="region of interest" description="Disordered" evidence="5">
    <location>
        <begin position="541"/>
        <end position="632"/>
    </location>
</feature>
<feature type="zinc finger region" description="TRAF-type" evidence="4">
    <location>
        <begin position="317"/>
        <end position="370"/>
    </location>
</feature>
<reference evidence="8" key="1">
    <citation type="submission" date="2021-02" db="EMBL/GenBank/DDBJ databases">
        <authorList>
            <person name="Dougan E. K."/>
            <person name="Rhodes N."/>
            <person name="Thang M."/>
            <person name="Chan C."/>
        </authorList>
    </citation>
    <scope>NUCLEOTIDE SEQUENCE</scope>
</reference>
<feature type="zinc finger region" description="TRAF-type" evidence="4">
    <location>
        <begin position="435"/>
        <end position="487"/>
    </location>
</feature>
<feature type="zinc finger region" description="TRAF-type" evidence="4">
    <location>
        <begin position="373"/>
        <end position="424"/>
    </location>
</feature>
<dbReference type="SUPFAM" id="SSF57850">
    <property type="entry name" value="RING/U-box"/>
    <property type="match status" value="1"/>
</dbReference>
<evidence type="ECO:0000256" key="3">
    <source>
        <dbReference type="ARBA" id="ARBA00022833"/>
    </source>
</evidence>
<evidence type="ECO:0000256" key="2">
    <source>
        <dbReference type="ARBA" id="ARBA00022771"/>
    </source>
</evidence>